<keyword evidence="2" id="KW-0472">Membrane</keyword>
<dbReference type="Proteomes" id="UP001497527">
    <property type="component" value="Unassembled WGS sequence"/>
</dbReference>
<gene>
    <name evidence="5" type="ORF">T190423A01A_30235</name>
</gene>
<keyword evidence="2" id="KW-1133">Transmembrane helix</keyword>
<accession>A0ABP1F084</accession>
<dbReference type="InterPro" id="IPR050570">
    <property type="entry name" value="Cell_wall_metabolism_enzyme"/>
</dbReference>
<organism evidence="5 6">
    <name type="scientific">Tenacibaculum polynesiense</name>
    <dbReference type="NCBI Taxonomy" id="3137857"/>
    <lineage>
        <taxon>Bacteria</taxon>
        <taxon>Pseudomonadati</taxon>
        <taxon>Bacteroidota</taxon>
        <taxon>Flavobacteriia</taxon>
        <taxon>Flavobacteriales</taxon>
        <taxon>Flavobacteriaceae</taxon>
        <taxon>Tenacibaculum</taxon>
    </lineage>
</organism>
<evidence type="ECO:0000259" key="3">
    <source>
        <dbReference type="Pfam" id="PF01551"/>
    </source>
</evidence>
<keyword evidence="2" id="KW-0812">Transmembrane</keyword>
<dbReference type="PANTHER" id="PTHR21666">
    <property type="entry name" value="PEPTIDASE-RELATED"/>
    <property type="match status" value="1"/>
</dbReference>
<dbReference type="EMBL" id="CAXJIO010000012">
    <property type="protein sequence ID" value="CAL2103121.1"/>
    <property type="molecule type" value="Genomic_DNA"/>
</dbReference>
<dbReference type="InterPro" id="IPR008756">
    <property type="entry name" value="Peptidase_M56"/>
</dbReference>
<evidence type="ECO:0000259" key="4">
    <source>
        <dbReference type="Pfam" id="PF05569"/>
    </source>
</evidence>
<keyword evidence="5" id="KW-0378">Hydrolase</keyword>
<dbReference type="PANTHER" id="PTHR21666:SF289">
    <property type="entry name" value="L-ALA--D-GLU ENDOPEPTIDASE"/>
    <property type="match status" value="1"/>
</dbReference>
<dbReference type="Pfam" id="PF01551">
    <property type="entry name" value="Peptidase_M23"/>
    <property type="match status" value="1"/>
</dbReference>
<feature type="transmembrane region" description="Helical" evidence="2">
    <location>
        <begin position="176"/>
        <end position="196"/>
    </location>
</feature>
<keyword evidence="6" id="KW-1185">Reference proteome</keyword>
<protein>
    <submittedName>
        <fullName evidence="5">Peptidoglycan LD-endopeptidase LytH</fullName>
        <ecNumber evidence="5">3.4.-.-</ecNumber>
    </submittedName>
</protein>
<dbReference type="CDD" id="cd12797">
    <property type="entry name" value="M23_peptidase"/>
    <property type="match status" value="1"/>
</dbReference>
<dbReference type="EC" id="3.4.-.-" evidence="5"/>
<evidence type="ECO:0000256" key="1">
    <source>
        <dbReference type="ARBA" id="ARBA00022729"/>
    </source>
</evidence>
<feature type="transmembrane region" description="Helical" evidence="2">
    <location>
        <begin position="98"/>
        <end position="123"/>
    </location>
</feature>
<dbReference type="Gene3D" id="2.70.70.10">
    <property type="entry name" value="Glucose Permease (Domain IIA)"/>
    <property type="match status" value="1"/>
</dbReference>
<dbReference type="Pfam" id="PF05569">
    <property type="entry name" value="Peptidase_M56"/>
    <property type="match status" value="1"/>
</dbReference>
<feature type="domain" description="Peptidase M56" evidence="4">
    <location>
        <begin position="154"/>
        <end position="261"/>
    </location>
</feature>
<comment type="caution">
    <text evidence="5">The sequence shown here is derived from an EMBL/GenBank/DDBJ whole genome shotgun (WGS) entry which is preliminary data.</text>
</comment>
<dbReference type="InterPro" id="IPR011055">
    <property type="entry name" value="Dup_hybrid_motif"/>
</dbReference>
<feature type="transmembrane region" description="Helical" evidence="2">
    <location>
        <begin position="37"/>
        <end position="55"/>
    </location>
</feature>
<evidence type="ECO:0000256" key="2">
    <source>
        <dbReference type="SAM" id="Phobius"/>
    </source>
</evidence>
<proteinExistence type="predicted"/>
<dbReference type="GO" id="GO:0016787">
    <property type="term" value="F:hydrolase activity"/>
    <property type="evidence" value="ECO:0007669"/>
    <property type="project" value="UniProtKB-KW"/>
</dbReference>
<keyword evidence="1" id="KW-0732">Signal</keyword>
<sequence>MTNIFLYLVESSFVFSILYGIYKIGYSKTTFYSFNRWILLIIPIVSFIVPLANTFTSKISTTPSFIKIPDFQEFIHKGEELLTQSDDMETTVYFSFEALFSVVYFLGLALLLIKLVQSILVIVKLKKESPSFTEEKVRFILTDKKDTFSFFNWIFISKEHQAIDNTLIITHEKAHILFKHTIDILFIELYILFFWFNPFVYSYRKSLKAIHEYQADAYVLNKDVKKSTYLYALLENIQIVTSNNLYNYFNQPVIKKRIDMITKNPTNKMYKLSYSILGVSTLLLCFAFTKANKAALNPKLHYTTTHFTTPPFLFPVQNKSRKDISSIYGQKGRYSKKTGKKLHQGIDIKAPIGTPVVATADGVIMKASNQKAWGNLIVINHADGYQTWYAHLDGFNAKENQTVKRGQIIGYVGNTGFSTGPHLHYEVRLNDKHLDPLDVIEE</sequence>
<name>A0ABP1F084_9FLAO</name>
<feature type="domain" description="M23ase beta-sheet core" evidence="3">
    <location>
        <begin position="342"/>
        <end position="436"/>
    </location>
</feature>
<feature type="transmembrane region" description="Helical" evidence="2">
    <location>
        <begin position="6"/>
        <end position="25"/>
    </location>
</feature>
<reference evidence="5 6" key="1">
    <citation type="submission" date="2024-05" db="EMBL/GenBank/DDBJ databases">
        <authorList>
            <person name="Duchaud E."/>
        </authorList>
    </citation>
    <scope>NUCLEOTIDE SEQUENCE [LARGE SCALE GENOMIC DNA]</scope>
    <source>
        <strain evidence="5">Ena-SAMPLE-TAB-13-05-2024-13:56:06:370-140308</strain>
    </source>
</reference>
<dbReference type="SUPFAM" id="SSF51261">
    <property type="entry name" value="Duplicated hybrid motif"/>
    <property type="match status" value="1"/>
</dbReference>
<evidence type="ECO:0000313" key="6">
    <source>
        <dbReference type="Proteomes" id="UP001497527"/>
    </source>
</evidence>
<dbReference type="RefSeq" id="WP_348717115.1">
    <property type="nucleotide sequence ID" value="NZ_CAXJIO010000012.1"/>
</dbReference>
<dbReference type="InterPro" id="IPR016047">
    <property type="entry name" value="M23ase_b-sheet_dom"/>
</dbReference>
<evidence type="ECO:0000313" key="5">
    <source>
        <dbReference type="EMBL" id="CAL2103121.1"/>
    </source>
</evidence>
<feature type="transmembrane region" description="Helical" evidence="2">
    <location>
        <begin position="272"/>
        <end position="289"/>
    </location>
</feature>